<reference evidence="1 2" key="1">
    <citation type="submission" date="2019-10" db="EMBL/GenBank/DDBJ databases">
        <title>Evaluation of single-gene subtyping targets for Pseudomonas.</title>
        <authorList>
            <person name="Reichler S.J."/>
            <person name="Orsi R.H."/>
            <person name="Wiedmann M."/>
            <person name="Martin N.H."/>
            <person name="Murphy S.I."/>
        </authorList>
    </citation>
    <scope>NUCLEOTIDE SEQUENCE [LARGE SCALE GENOMIC DNA]</scope>
    <source>
        <strain evidence="1 2">FSL R10-3257</strain>
    </source>
</reference>
<accession>A0A7X1WD36</accession>
<organism evidence="1 2">
    <name type="scientific">Pseudomonas helleri</name>
    <dbReference type="NCBI Taxonomy" id="1608996"/>
    <lineage>
        <taxon>Bacteria</taxon>
        <taxon>Pseudomonadati</taxon>
        <taxon>Pseudomonadota</taxon>
        <taxon>Gammaproteobacteria</taxon>
        <taxon>Pseudomonadales</taxon>
        <taxon>Pseudomonadaceae</taxon>
        <taxon>Pseudomonas</taxon>
    </lineage>
</organism>
<protein>
    <recommendedName>
        <fullName evidence="3">RHS repeat-associated core domain-containing protein</fullName>
    </recommendedName>
</protein>
<dbReference type="AlphaFoldDB" id="A0A7X1WD36"/>
<dbReference type="SUPFAM" id="SSF56399">
    <property type="entry name" value="ADP-ribosylation"/>
    <property type="match status" value="1"/>
</dbReference>
<evidence type="ECO:0000313" key="1">
    <source>
        <dbReference type="EMBL" id="MQT49673.1"/>
    </source>
</evidence>
<evidence type="ECO:0008006" key="3">
    <source>
        <dbReference type="Google" id="ProtNLM"/>
    </source>
</evidence>
<proteinExistence type="predicted"/>
<sequence length="341" mass="38040">MSAKKKVLLHQYAYDPLDRHVKSGGSQGDETQVFYNNDRVATEIKGNTAYRVFETDNAVLAQLTTTPRGVETALIAHDDKRSTLATLTGEQHTSVAYTAAGYSPADEQRVLGFNGERDDKTTGHYLLGNGYRAFNPVLMRFNSPDSWSPFGDGGINAYAYCAGDPVNRTDPTGHFWRSLFKGIGNQFGRNYSTTIDKGIFVKVTSKNETLKLKTILGERSKTRDFGINMVIKELQITHPDLNAKTMKKIATTIDESIIKQQRVRVADRQLRSDLSVLRTGNSIDPTALDDAYKKFVDATGSSYNRPFNQKIPTPSDNDYALELAYDIRTYVNAILNIRSAR</sequence>
<dbReference type="Proteomes" id="UP000441404">
    <property type="component" value="Unassembled WGS sequence"/>
</dbReference>
<gene>
    <name evidence="1" type="ORF">GHO40_23525</name>
</gene>
<dbReference type="Gene3D" id="2.180.10.10">
    <property type="entry name" value="RHS repeat-associated core"/>
    <property type="match status" value="1"/>
</dbReference>
<dbReference type="RefSeq" id="WP_153429985.1">
    <property type="nucleotide sequence ID" value="NZ_WIWJ01000063.1"/>
</dbReference>
<name>A0A7X1WD36_9PSED</name>
<dbReference type="InterPro" id="IPR022385">
    <property type="entry name" value="Rhs_assc_core"/>
</dbReference>
<dbReference type="EMBL" id="WIWJ01000063">
    <property type="protein sequence ID" value="MQT49673.1"/>
    <property type="molecule type" value="Genomic_DNA"/>
</dbReference>
<dbReference type="NCBIfam" id="TIGR03696">
    <property type="entry name" value="Rhs_assc_core"/>
    <property type="match status" value="1"/>
</dbReference>
<comment type="caution">
    <text evidence="1">The sequence shown here is derived from an EMBL/GenBank/DDBJ whole genome shotgun (WGS) entry which is preliminary data.</text>
</comment>
<evidence type="ECO:0000313" key="2">
    <source>
        <dbReference type="Proteomes" id="UP000441404"/>
    </source>
</evidence>